<keyword evidence="3" id="KW-1185">Reference proteome</keyword>
<proteinExistence type="predicted"/>
<evidence type="ECO:0000313" key="3">
    <source>
        <dbReference type="Proteomes" id="UP000054742"/>
    </source>
</evidence>
<dbReference type="AlphaFoldDB" id="A0A0W0SSV5"/>
<dbReference type="PATRIC" id="fig|29422.6.peg.399"/>
<organism evidence="2 3">
    <name type="scientific">Legionella brunensis</name>
    <dbReference type="NCBI Taxonomy" id="29422"/>
    <lineage>
        <taxon>Bacteria</taxon>
        <taxon>Pseudomonadati</taxon>
        <taxon>Pseudomonadota</taxon>
        <taxon>Gammaproteobacteria</taxon>
        <taxon>Legionellales</taxon>
        <taxon>Legionellaceae</taxon>
        <taxon>Legionella</taxon>
    </lineage>
</organism>
<protein>
    <submittedName>
        <fullName evidence="2">Uncharacterized protein</fullName>
    </submittedName>
</protein>
<comment type="caution">
    <text evidence="2">The sequence shown here is derived from an EMBL/GenBank/DDBJ whole genome shotgun (WGS) entry which is preliminary data.</text>
</comment>
<sequence>MAKTTYTTGSAQKGEIKVKSIENDTPPRTTEKLREIVKNNPHRLTLGWENLGDQGTKQLATELSNNLTLEELFFTIKQYH</sequence>
<dbReference type="RefSeq" id="WP_131793570.1">
    <property type="nucleotide sequence ID" value="NZ_CAAAHU010000015.1"/>
</dbReference>
<evidence type="ECO:0000256" key="1">
    <source>
        <dbReference type="SAM" id="MobiDB-lite"/>
    </source>
</evidence>
<evidence type="ECO:0000313" key="2">
    <source>
        <dbReference type="EMBL" id="KTC86440.1"/>
    </source>
</evidence>
<accession>A0A0W0SSV5</accession>
<dbReference type="STRING" id="29422.Lbru_0381"/>
<feature type="region of interest" description="Disordered" evidence="1">
    <location>
        <begin position="1"/>
        <end position="31"/>
    </location>
</feature>
<reference evidence="2 3" key="1">
    <citation type="submission" date="2015-11" db="EMBL/GenBank/DDBJ databases">
        <title>Genomic analysis of 38 Legionella species identifies large and diverse effector repertoires.</title>
        <authorList>
            <person name="Burstein D."/>
            <person name="Amaro F."/>
            <person name="Zusman T."/>
            <person name="Lifshitz Z."/>
            <person name="Cohen O."/>
            <person name="Gilbert J.A."/>
            <person name="Pupko T."/>
            <person name="Shuman H.A."/>
            <person name="Segal G."/>
        </authorList>
    </citation>
    <scope>NUCLEOTIDE SEQUENCE [LARGE SCALE GENOMIC DNA]</scope>
    <source>
        <strain evidence="2 3">ATCC 43878</strain>
    </source>
</reference>
<dbReference type="EMBL" id="LNXV01000004">
    <property type="protein sequence ID" value="KTC86440.1"/>
    <property type="molecule type" value="Genomic_DNA"/>
</dbReference>
<gene>
    <name evidence="2" type="ORF">Lbru_0381</name>
</gene>
<name>A0A0W0SSV5_9GAMM</name>
<dbReference type="Proteomes" id="UP000054742">
    <property type="component" value="Unassembled WGS sequence"/>
</dbReference>
<feature type="compositionally biased region" description="Polar residues" evidence="1">
    <location>
        <begin position="1"/>
        <end position="11"/>
    </location>
</feature>